<organism evidence="3 4">
    <name type="scientific">Halanaerobium congolense</name>
    <dbReference type="NCBI Taxonomy" id="54121"/>
    <lineage>
        <taxon>Bacteria</taxon>
        <taxon>Bacillati</taxon>
        <taxon>Bacillota</taxon>
        <taxon>Clostridia</taxon>
        <taxon>Halanaerobiales</taxon>
        <taxon>Halanaerobiaceae</taxon>
        <taxon>Halanaerobium</taxon>
    </lineage>
</organism>
<keyword evidence="2" id="KW-0472">Membrane</keyword>
<feature type="compositionally biased region" description="Basic and acidic residues" evidence="1">
    <location>
        <begin position="84"/>
        <end position="110"/>
    </location>
</feature>
<dbReference type="EMBL" id="FMYT01000014">
    <property type="protein sequence ID" value="SDC79513.1"/>
    <property type="molecule type" value="Genomic_DNA"/>
</dbReference>
<name>A0A1G6PH77_9FIRM</name>
<keyword evidence="2" id="KW-1133">Transmembrane helix</keyword>
<keyword evidence="2" id="KW-0812">Transmembrane</keyword>
<feature type="region of interest" description="Disordered" evidence="1">
    <location>
        <begin position="44"/>
        <end position="63"/>
    </location>
</feature>
<sequence length="146" mass="16881">MQGLIFILPVFIILFVILFQIFSIIKKVFSTVMKKFELTIEQADQDSKRNSNQSDLSYEQYDQEEVKQRITAAEKESLAKTKAEMLNKNSKSTEKQKKVGNVDDKNEKKFKGNSNSFAEAFAQYNEAEKLVIYNEILSKPKALRKN</sequence>
<feature type="region of interest" description="Disordered" evidence="1">
    <location>
        <begin position="84"/>
        <end position="111"/>
    </location>
</feature>
<accession>A0A1G6PH77</accession>
<evidence type="ECO:0000256" key="1">
    <source>
        <dbReference type="SAM" id="MobiDB-lite"/>
    </source>
</evidence>
<evidence type="ECO:0000256" key="2">
    <source>
        <dbReference type="SAM" id="Phobius"/>
    </source>
</evidence>
<dbReference type="AlphaFoldDB" id="A0A1G6PH77"/>
<dbReference type="Proteomes" id="UP000324896">
    <property type="component" value="Unassembled WGS sequence"/>
</dbReference>
<evidence type="ECO:0000313" key="4">
    <source>
        <dbReference type="Proteomes" id="UP000324896"/>
    </source>
</evidence>
<proteinExistence type="predicted"/>
<gene>
    <name evidence="3" type="ORF">SAMN04488597_11425</name>
</gene>
<dbReference type="RefSeq" id="WP_149796812.1">
    <property type="nucleotide sequence ID" value="NZ_FMYT01000014.1"/>
</dbReference>
<evidence type="ECO:0000313" key="3">
    <source>
        <dbReference type="EMBL" id="SDC79513.1"/>
    </source>
</evidence>
<reference evidence="3 4" key="1">
    <citation type="submission" date="2016-10" db="EMBL/GenBank/DDBJ databases">
        <authorList>
            <person name="Varghese N."/>
            <person name="Submissions S."/>
        </authorList>
    </citation>
    <scope>NUCLEOTIDE SEQUENCE [LARGE SCALE GENOMIC DNA]</scope>
    <source>
        <strain evidence="3 4">WG10</strain>
    </source>
</reference>
<protein>
    <submittedName>
        <fullName evidence="3">Uncharacterized protein</fullName>
    </submittedName>
</protein>
<feature type="transmembrane region" description="Helical" evidence="2">
    <location>
        <begin position="6"/>
        <end position="25"/>
    </location>
</feature>